<dbReference type="HOGENOM" id="CLU_116159_0_0_11"/>
<gene>
    <name evidence="1" type="ORF">UM93_02130</name>
</gene>
<dbReference type="SUPFAM" id="SSF54637">
    <property type="entry name" value="Thioesterase/thiol ester dehydrase-isomerase"/>
    <property type="match status" value="1"/>
</dbReference>
<dbReference type="AlphaFoldDB" id="A0A0D4C289"/>
<evidence type="ECO:0000313" key="1">
    <source>
        <dbReference type="EMBL" id="AJT42802.1"/>
    </source>
</evidence>
<reference evidence="1 2" key="1">
    <citation type="journal article" date="2015" name="Genome Announc.">
        <title>Complete Genome Sequencing of Protease-Producing Novel Arthrobacter sp. Strain IHBB 11108 Using PacBio Single-Molecule Real-Time Sequencing Technology.</title>
        <authorList>
            <person name="Kiran S."/>
            <person name="Swarnkar M.K."/>
            <person name="Pal M."/>
            <person name="Thakur R."/>
            <person name="Tewari R."/>
            <person name="Singh A.K."/>
            <person name="Gulati A."/>
        </authorList>
    </citation>
    <scope>NUCLEOTIDE SEQUENCE [LARGE SCALE GENOMIC DNA]</scope>
    <source>
        <strain evidence="1 2">IHBB 11108</strain>
    </source>
</reference>
<dbReference type="InterPro" id="IPR029069">
    <property type="entry name" value="HotDog_dom_sf"/>
</dbReference>
<evidence type="ECO:0000313" key="2">
    <source>
        <dbReference type="Proteomes" id="UP000061839"/>
    </source>
</evidence>
<protein>
    <submittedName>
        <fullName evidence="1">Tetrameric acyl-CoA thioesterase</fullName>
    </submittedName>
</protein>
<name>A0A0D4C289_9MICC</name>
<dbReference type="InterPro" id="IPR027961">
    <property type="entry name" value="DUF4442"/>
</dbReference>
<dbReference type="STRING" id="1618207.UM93_02130"/>
<dbReference type="Gene3D" id="3.10.129.10">
    <property type="entry name" value="Hotdog Thioesterase"/>
    <property type="match status" value="1"/>
</dbReference>
<dbReference type="KEGG" id="ari:UM93_02130"/>
<dbReference type="OrthoDB" id="9814774at2"/>
<dbReference type="PATRIC" id="fig|1618207.4.peg.435"/>
<keyword evidence="2" id="KW-1185">Reference proteome</keyword>
<accession>A0A0D4C289</accession>
<dbReference type="EMBL" id="CP011005">
    <property type="protein sequence ID" value="AJT42802.1"/>
    <property type="molecule type" value="Genomic_DNA"/>
</dbReference>
<dbReference type="Proteomes" id="UP000061839">
    <property type="component" value="Chromosome"/>
</dbReference>
<organism evidence="1 2">
    <name type="scientific">Psychromicrobium lacuslunae</name>
    <dbReference type="NCBI Taxonomy" id="1618207"/>
    <lineage>
        <taxon>Bacteria</taxon>
        <taxon>Bacillati</taxon>
        <taxon>Actinomycetota</taxon>
        <taxon>Actinomycetes</taxon>
        <taxon>Micrococcales</taxon>
        <taxon>Micrococcaceae</taxon>
        <taxon>Psychromicrobium</taxon>
    </lineage>
</organism>
<proteinExistence type="predicted"/>
<sequence length="150" mass="16938">MLQAKASMVRRALNIWPPLRGAGITVKEISADYDYARVQMRALPWNKNVVGVHFGGSLFAMTDPFWMLLVMKHLGKDHVVWDKAAEIDFRKPGRGTVSVEFRLDPERVRQLRAAASDGGKVLEWFSADILDADGEVVATVRKQLYLRKKA</sequence>
<dbReference type="Pfam" id="PF14539">
    <property type="entry name" value="DUF4442"/>
    <property type="match status" value="1"/>
</dbReference>